<dbReference type="Gene3D" id="3.30.40.10">
    <property type="entry name" value="Zinc/RING finger domain, C3HC4 (zinc finger)"/>
    <property type="match status" value="1"/>
</dbReference>
<protein>
    <recommendedName>
        <fullName evidence="8">RING-type domain-containing protein</fullName>
    </recommendedName>
</protein>
<accession>A0AAF3J1Q3</accession>
<feature type="compositionally biased region" description="Low complexity" evidence="7">
    <location>
        <begin position="351"/>
        <end position="361"/>
    </location>
</feature>
<evidence type="ECO:0000256" key="5">
    <source>
        <dbReference type="ARBA" id="ARBA00023242"/>
    </source>
</evidence>
<dbReference type="GO" id="GO:0005634">
    <property type="term" value="C:nucleus"/>
    <property type="evidence" value="ECO:0007669"/>
    <property type="project" value="UniProtKB-SubCell"/>
</dbReference>
<dbReference type="PROSITE" id="PS50089">
    <property type="entry name" value="ZF_RING_2"/>
    <property type="match status" value="1"/>
</dbReference>
<evidence type="ECO:0000256" key="2">
    <source>
        <dbReference type="ARBA" id="ARBA00022723"/>
    </source>
</evidence>
<name>A0AAF3J1Q3_9BILA</name>
<dbReference type="WBParaSite" id="MBELARI_LOCUS10731">
    <property type="protein sequence ID" value="MBELARI_LOCUS10731"/>
    <property type="gene ID" value="MBELARI_LOCUS10731"/>
</dbReference>
<proteinExistence type="predicted"/>
<keyword evidence="9" id="KW-1185">Reference proteome</keyword>
<dbReference type="InterPro" id="IPR018957">
    <property type="entry name" value="Znf_C3HC4_RING-type"/>
</dbReference>
<keyword evidence="4" id="KW-0862">Zinc</keyword>
<evidence type="ECO:0000256" key="3">
    <source>
        <dbReference type="ARBA" id="ARBA00022771"/>
    </source>
</evidence>
<dbReference type="InterPro" id="IPR013083">
    <property type="entry name" value="Znf_RING/FYVE/PHD"/>
</dbReference>
<reference evidence="10" key="1">
    <citation type="submission" date="2024-02" db="UniProtKB">
        <authorList>
            <consortium name="WormBaseParasite"/>
        </authorList>
    </citation>
    <scope>IDENTIFICATION</scope>
</reference>
<dbReference type="PANTHER" id="PTHR45893">
    <property type="entry name" value="POLYCOMB GROUP RING FINGER PROTEIN"/>
    <property type="match status" value="1"/>
</dbReference>
<dbReference type="InterPro" id="IPR001841">
    <property type="entry name" value="Znf_RING"/>
</dbReference>
<keyword evidence="2" id="KW-0479">Metal-binding</keyword>
<feature type="domain" description="RING-type" evidence="8">
    <location>
        <begin position="21"/>
        <end position="59"/>
    </location>
</feature>
<evidence type="ECO:0000256" key="6">
    <source>
        <dbReference type="PROSITE-ProRule" id="PRU00175"/>
    </source>
</evidence>
<evidence type="ECO:0000313" key="9">
    <source>
        <dbReference type="Proteomes" id="UP000887575"/>
    </source>
</evidence>
<feature type="region of interest" description="Disordered" evidence="7">
    <location>
        <begin position="321"/>
        <end position="361"/>
    </location>
</feature>
<dbReference type="Proteomes" id="UP000887575">
    <property type="component" value="Unassembled WGS sequence"/>
</dbReference>
<evidence type="ECO:0000256" key="1">
    <source>
        <dbReference type="ARBA" id="ARBA00004123"/>
    </source>
</evidence>
<comment type="subcellular location">
    <subcellularLocation>
        <location evidence="1">Nucleus</location>
    </subcellularLocation>
</comment>
<dbReference type="AlphaFoldDB" id="A0AAF3J1Q3"/>
<dbReference type="Pfam" id="PF00097">
    <property type="entry name" value="zf-C3HC4"/>
    <property type="match status" value="1"/>
</dbReference>
<keyword evidence="3 6" id="KW-0863">Zinc-finger</keyword>
<evidence type="ECO:0000313" key="10">
    <source>
        <dbReference type="WBParaSite" id="MBELARI_LOCUS10731"/>
    </source>
</evidence>
<keyword evidence="5" id="KW-0539">Nucleus</keyword>
<dbReference type="InterPro" id="IPR051507">
    <property type="entry name" value="PcG_RING_finger"/>
</dbReference>
<dbReference type="GO" id="GO:0008270">
    <property type="term" value="F:zinc ion binding"/>
    <property type="evidence" value="ECO:0007669"/>
    <property type="project" value="UniProtKB-KW"/>
</dbReference>
<sequence length="481" mass="53123">MEDGSGGDGSSESEAMGGVECALCSQPPIDPLSVLVCGHHFCKECFQREPSSSTRCPECGVEIDDDDVRIMDEAMQQIIFQLYPQTFFVTLEKRRKFLRDESQENIYPSWLLDNLETTYDPEEKVIVEVKWVSWPDWEQLTNVGKKRKIEEHSIDNERPSSSNSPCHVQLSESTISILPTTFRRYFRLPAKSTVSSLAKILEQKLEAPTKNSFVHFFSPCFQKIVEPNTKFGDIMLQQKGGRFRRVKLAFVCVQDSLKDELEPELGVEAMPILEVESSGEEAVPPVPALDHRPLTPTDPLSITFPSKRQFANADGFPKKLLQAAMPRKRRKPSSPTKRIPETGTPPPIIQTNPSSSTNLGSTTSLEALSEMPSPLGPPKILNSSMGTQVAGPSILHPPITGPIPRPPKPKTLLGHGDGMPTGIHGLRPGVLPMGAPMLNGQKMAAAGEHRLPTTQKVSITSTPLATAQQQMQNYNLKLCRI</sequence>
<evidence type="ECO:0000256" key="4">
    <source>
        <dbReference type="ARBA" id="ARBA00022833"/>
    </source>
</evidence>
<evidence type="ECO:0000256" key="7">
    <source>
        <dbReference type="SAM" id="MobiDB-lite"/>
    </source>
</evidence>
<evidence type="ECO:0000259" key="8">
    <source>
        <dbReference type="PROSITE" id="PS50089"/>
    </source>
</evidence>
<dbReference type="SUPFAM" id="SSF57850">
    <property type="entry name" value="RING/U-box"/>
    <property type="match status" value="1"/>
</dbReference>
<dbReference type="SMART" id="SM00184">
    <property type="entry name" value="RING"/>
    <property type="match status" value="1"/>
</dbReference>
<organism evidence="9 10">
    <name type="scientific">Mesorhabditis belari</name>
    <dbReference type="NCBI Taxonomy" id="2138241"/>
    <lineage>
        <taxon>Eukaryota</taxon>
        <taxon>Metazoa</taxon>
        <taxon>Ecdysozoa</taxon>
        <taxon>Nematoda</taxon>
        <taxon>Chromadorea</taxon>
        <taxon>Rhabditida</taxon>
        <taxon>Rhabditina</taxon>
        <taxon>Rhabditomorpha</taxon>
        <taxon>Rhabditoidea</taxon>
        <taxon>Rhabditidae</taxon>
        <taxon>Mesorhabditinae</taxon>
        <taxon>Mesorhabditis</taxon>
    </lineage>
</organism>